<protein>
    <submittedName>
        <fullName evidence="5">Filamin-B</fullName>
    </submittedName>
</protein>
<gene>
    <name evidence="5" type="ORF">GBAR_LOCUS31538</name>
</gene>
<evidence type="ECO:0000256" key="2">
    <source>
        <dbReference type="ARBA" id="ARBA00022737"/>
    </source>
</evidence>
<evidence type="ECO:0000256" key="4">
    <source>
        <dbReference type="SAM" id="MobiDB-lite"/>
    </source>
</evidence>
<feature type="compositionally biased region" description="Pro residues" evidence="4">
    <location>
        <begin position="36"/>
        <end position="47"/>
    </location>
</feature>
<feature type="compositionally biased region" description="Low complexity" evidence="4">
    <location>
        <begin position="25"/>
        <end position="35"/>
    </location>
</feature>
<feature type="repeat" description="Filamin" evidence="3">
    <location>
        <begin position="445"/>
        <end position="539"/>
    </location>
</feature>
<dbReference type="InterPro" id="IPR014756">
    <property type="entry name" value="Ig_E-set"/>
</dbReference>
<evidence type="ECO:0000313" key="6">
    <source>
        <dbReference type="Proteomes" id="UP001174909"/>
    </source>
</evidence>
<organism evidence="5 6">
    <name type="scientific">Geodia barretti</name>
    <name type="common">Barrett's horny sponge</name>
    <dbReference type="NCBI Taxonomy" id="519541"/>
    <lineage>
        <taxon>Eukaryota</taxon>
        <taxon>Metazoa</taxon>
        <taxon>Porifera</taxon>
        <taxon>Demospongiae</taxon>
        <taxon>Heteroscleromorpha</taxon>
        <taxon>Tetractinellida</taxon>
        <taxon>Astrophorina</taxon>
        <taxon>Geodiidae</taxon>
        <taxon>Geodia</taxon>
    </lineage>
</organism>
<proteinExistence type="inferred from homology"/>
<dbReference type="SUPFAM" id="SSF81296">
    <property type="entry name" value="E set domains"/>
    <property type="match status" value="5"/>
</dbReference>
<comment type="similarity">
    <text evidence="1">Belongs to the filamin family.</text>
</comment>
<dbReference type="GO" id="GO:0051015">
    <property type="term" value="F:actin filament binding"/>
    <property type="evidence" value="ECO:0007669"/>
    <property type="project" value="InterPro"/>
</dbReference>
<feature type="repeat" description="Filamin" evidence="3">
    <location>
        <begin position="542"/>
        <end position="643"/>
    </location>
</feature>
<keyword evidence="6" id="KW-1185">Reference proteome</keyword>
<keyword evidence="2" id="KW-0677">Repeat</keyword>
<dbReference type="InterPro" id="IPR044801">
    <property type="entry name" value="Filamin"/>
</dbReference>
<comment type="caution">
    <text evidence="5">The sequence shown here is derived from an EMBL/GenBank/DDBJ whole genome shotgun (WGS) entry which is preliminary data.</text>
</comment>
<name>A0AA35XN69_GEOBA</name>
<dbReference type="PROSITE" id="PS50194">
    <property type="entry name" value="FILAMIN_REPEAT"/>
    <property type="match status" value="5"/>
</dbReference>
<accession>A0AA35XN69</accession>
<dbReference type="EMBL" id="CASHTH010004482">
    <property type="protein sequence ID" value="CAI8057942.1"/>
    <property type="molecule type" value="Genomic_DNA"/>
</dbReference>
<feature type="region of interest" description="Disordered" evidence="4">
    <location>
        <begin position="25"/>
        <end position="65"/>
    </location>
</feature>
<sequence>MSIDAETDKLLAELGISADIDIGGGSASASVSVGGAPPPPPPPPPPSSFGGSASASINLKTKDARDAQKEIDDIFDSVISFAGKKKAPPPVAPKPKRNVHVSTISMQVKGKDAVTPAAKPSAVPAHPPPPPASTTSVASASIATPAKLPAPSKPIIQQQPVALVAFGPGLETFEVNCFGDFQVSCPPDVDEDELDVSVLGPTGSKPIDITSHGNGQFSCSYQPTAAGEHVVGVKVRDEHIPGSPFKANVKFAAYTDKCWVSGPGLKSATTTEPARFQILTKDDAGYARVRIHVLGPSRAEPIEMTENSAEKCVDVVYNPSAPGEYTLRILWGDSHVRGSPFKVNVTGEAINDATKVKVTGAGLSGGRVGETLKFFVEGEAGSGPGPLGVRIVGPSKPAIVADDSSTEGVGISYTCQDPGEYQLTLKWGDQELPMSPHSFTITGEGRAINPLLCTATGPGVSGGVVGQPAQFTVNVPDEAGPGTLSISVLGPHPPKPIEIVNNGDNTMSVKYHPQAPGEYSIEVYWADRHIGGSPFKASVSGTASRNAKLVFATGEPITDGKMKRKQLGTINVIPQDGSGPGPLRAKLEGPTRGALELSNNQDGTILVSFLPNDPGQYKLHLLWGEDVDDPSSEINGSPFTINVA</sequence>
<dbReference type="PANTHER" id="PTHR38537:SF13">
    <property type="entry name" value="JITTERBUG, ISOFORM N"/>
    <property type="match status" value="1"/>
</dbReference>
<dbReference type="AlphaFoldDB" id="A0AA35XN69"/>
<evidence type="ECO:0000256" key="3">
    <source>
        <dbReference type="PROSITE-ProRule" id="PRU00087"/>
    </source>
</evidence>
<dbReference type="GO" id="GO:0030036">
    <property type="term" value="P:actin cytoskeleton organization"/>
    <property type="evidence" value="ECO:0007669"/>
    <property type="project" value="InterPro"/>
</dbReference>
<evidence type="ECO:0000313" key="5">
    <source>
        <dbReference type="EMBL" id="CAI8057942.1"/>
    </source>
</evidence>
<evidence type="ECO:0000256" key="1">
    <source>
        <dbReference type="ARBA" id="ARBA00009238"/>
    </source>
</evidence>
<reference evidence="5" key="1">
    <citation type="submission" date="2023-03" db="EMBL/GenBank/DDBJ databases">
        <authorList>
            <person name="Steffen K."/>
            <person name="Cardenas P."/>
        </authorList>
    </citation>
    <scope>NUCLEOTIDE SEQUENCE</scope>
</reference>
<dbReference type="InterPro" id="IPR013783">
    <property type="entry name" value="Ig-like_fold"/>
</dbReference>
<feature type="repeat" description="Filamin" evidence="3">
    <location>
        <begin position="348"/>
        <end position="441"/>
    </location>
</feature>
<feature type="repeat" description="Filamin" evidence="3">
    <location>
        <begin position="155"/>
        <end position="249"/>
    </location>
</feature>
<dbReference type="Proteomes" id="UP001174909">
    <property type="component" value="Unassembled WGS sequence"/>
</dbReference>
<dbReference type="SMART" id="SM00557">
    <property type="entry name" value="IG_FLMN"/>
    <property type="match status" value="5"/>
</dbReference>
<feature type="region of interest" description="Disordered" evidence="4">
    <location>
        <begin position="114"/>
        <end position="138"/>
    </location>
</feature>
<dbReference type="Gene3D" id="2.60.40.10">
    <property type="entry name" value="Immunoglobulins"/>
    <property type="match status" value="5"/>
</dbReference>
<dbReference type="Pfam" id="PF00630">
    <property type="entry name" value="Filamin"/>
    <property type="match status" value="5"/>
</dbReference>
<dbReference type="InterPro" id="IPR001298">
    <property type="entry name" value="Filamin/ABP280_rpt"/>
</dbReference>
<dbReference type="InterPro" id="IPR017868">
    <property type="entry name" value="Filamin/ABP280_repeat-like"/>
</dbReference>
<feature type="compositionally biased region" description="Low complexity" evidence="4">
    <location>
        <begin position="48"/>
        <end position="57"/>
    </location>
</feature>
<dbReference type="PANTHER" id="PTHR38537">
    <property type="entry name" value="JITTERBUG, ISOFORM N"/>
    <property type="match status" value="1"/>
</dbReference>
<feature type="repeat" description="Filamin" evidence="3">
    <location>
        <begin position="250"/>
        <end position="345"/>
    </location>
</feature>